<gene>
    <name evidence="1" type="ORF">PINE0816_LOCUS8204</name>
</gene>
<dbReference type="AlphaFoldDB" id="A0A7S0C403"/>
<dbReference type="PANTHER" id="PTHR32301">
    <property type="entry name" value="COUNTIN RECEPTOR CNR3-RELATED"/>
    <property type="match status" value="1"/>
</dbReference>
<reference evidence="1" key="1">
    <citation type="submission" date="2021-01" db="EMBL/GenBank/DDBJ databases">
        <authorList>
            <person name="Corre E."/>
            <person name="Pelletier E."/>
            <person name="Niang G."/>
            <person name="Scheremetjew M."/>
            <person name="Finn R."/>
            <person name="Kale V."/>
            <person name="Holt S."/>
            <person name="Cochrane G."/>
            <person name="Meng A."/>
            <person name="Brown T."/>
            <person name="Cohen L."/>
        </authorList>
    </citation>
    <scope>NUCLEOTIDE SEQUENCE</scope>
    <source>
        <strain evidence="1">CCAP1064/1</strain>
    </source>
</reference>
<dbReference type="InterPro" id="IPR053259">
    <property type="entry name" value="Golvesin-related_Golgi"/>
</dbReference>
<organism evidence="1">
    <name type="scientific">Proboscia inermis</name>
    <dbReference type="NCBI Taxonomy" id="420281"/>
    <lineage>
        <taxon>Eukaryota</taxon>
        <taxon>Sar</taxon>
        <taxon>Stramenopiles</taxon>
        <taxon>Ochrophyta</taxon>
        <taxon>Bacillariophyta</taxon>
        <taxon>Coscinodiscophyceae</taxon>
        <taxon>Rhizosoleniophycidae</taxon>
        <taxon>Rhizosoleniales</taxon>
        <taxon>Rhizosoleniaceae</taxon>
        <taxon>Proboscia</taxon>
    </lineage>
</organism>
<dbReference type="EMBL" id="HBEL01017193">
    <property type="protein sequence ID" value="CAD8412079.1"/>
    <property type="molecule type" value="Transcribed_RNA"/>
</dbReference>
<sequence length="118" mass="13616">MTQHLSNYFSGPLTNAHVNMATTVLRDKVILGFVDKMNISMQNIVRYLDLNEMNEDNCVQKYIEENTDIDDFPHVDEGSKEYDALYSRNELDIKLFKIAEGIFNAQRGLLGLKQLDQQ</sequence>
<name>A0A7S0C403_9STRA</name>
<dbReference type="PANTHER" id="PTHR32301:SF6">
    <property type="entry name" value="GOLVESIN-RELATED"/>
    <property type="match status" value="1"/>
</dbReference>
<accession>A0A7S0C403</accession>
<protein>
    <submittedName>
        <fullName evidence="1">Uncharacterized protein</fullName>
    </submittedName>
</protein>
<evidence type="ECO:0000313" key="1">
    <source>
        <dbReference type="EMBL" id="CAD8412079.1"/>
    </source>
</evidence>
<proteinExistence type="predicted"/>